<evidence type="ECO:0000256" key="1">
    <source>
        <dbReference type="ARBA" id="ARBA00022450"/>
    </source>
</evidence>
<sequence>SGVAFDNQSIADPNIYEARGSFAGYPYSIANKVSYHLDLVGPSLPTDTAASPACSSTVSPLHLAVQALRAEDCEIALIGGSQLNHQRYSTGSLLSPDRKCKPFDASANCFGHGEGVCVVVLKPLNVVICADDNIYACILGTGINSSGGAAPVNAPVTEAQINAMERAYEGTGKSPSEADFLELHATG</sequence>
<reference evidence="4 5" key="1">
    <citation type="submission" date="2014-06" db="EMBL/GenBank/DDBJ databases">
        <title>Evolutionary Origins and Diversification of the Mycorrhizal Mutualists.</title>
        <authorList>
            <consortium name="DOE Joint Genome Institute"/>
            <consortium name="Mycorrhizal Genomics Consortium"/>
            <person name="Kohler A."/>
            <person name="Kuo A."/>
            <person name="Nagy L.G."/>
            <person name="Floudas D."/>
            <person name="Copeland A."/>
            <person name="Barry K.W."/>
            <person name="Cichocki N."/>
            <person name="Veneault-Fourrey C."/>
            <person name="LaButti K."/>
            <person name="Lindquist E.A."/>
            <person name="Lipzen A."/>
            <person name="Lundell T."/>
            <person name="Morin E."/>
            <person name="Murat C."/>
            <person name="Riley R."/>
            <person name="Ohm R."/>
            <person name="Sun H."/>
            <person name="Tunlid A."/>
            <person name="Henrissat B."/>
            <person name="Grigoriev I.V."/>
            <person name="Hibbett D.S."/>
            <person name="Martin F."/>
        </authorList>
    </citation>
    <scope>NUCLEOTIDE SEQUENCE [LARGE SCALE GENOMIC DNA]</scope>
    <source>
        <strain evidence="4 5">SS14</strain>
    </source>
</reference>
<dbReference type="Pfam" id="PF00109">
    <property type="entry name" value="ketoacyl-synt"/>
    <property type="match status" value="1"/>
</dbReference>
<feature type="non-terminal residue" evidence="4">
    <location>
        <position position="187"/>
    </location>
</feature>
<dbReference type="Gene3D" id="3.40.47.10">
    <property type="match status" value="1"/>
</dbReference>
<dbReference type="CDD" id="cd00833">
    <property type="entry name" value="PKS"/>
    <property type="match status" value="1"/>
</dbReference>
<dbReference type="GO" id="GO:0004312">
    <property type="term" value="F:fatty acid synthase activity"/>
    <property type="evidence" value="ECO:0007669"/>
    <property type="project" value="TreeGrafter"/>
</dbReference>
<evidence type="ECO:0000256" key="2">
    <source>
        <dbReference type="ARBA" id="ARBA00022553"/>
    </source>
</evidence>
<dbReference type="InterPro" id="IPR014031">
    <property type="entry name" value="Ketoacyl_synth_C"/>
</dbReference>
<dbReference type="Pfam" id="PF02801">
    <property type="entry name" value="Ketoacyl-synt_C"/>
    <property type="match status" value="1"/>
</dbReference>
<name>A0A0C9V021_SPHS4</name>
<dbReference type="GO" id="GO:0006633">
    <property type="term" value="P:fatty acid biosynthetic process"/>
    <property type="evidence" value="ECO:0007669"/>
    <property type="project" value="TreeGrafter"/>
</dbReference>
<evidence type="ECO:0000259" key="3">
    <source>
        <dbReference type="PROSITE" id="PS52004"/>
    </source>
</evidence>
<dbReference type="InterPro" id="IPR050091">
    <property type="entry name" value="PKS_NRPS_Biosynth_Enz"/>
</dbReference>
<protein>
    <recommendedName>
        <fullName evidence="3">Ketosynthase family 3 (KS3) domain-containing protein</fullName>
    </recommendedName>
</protein>
<dbReference type="HOGENOM" id="CLU_000022_16_2_1"/>
<dbReference type="InterPro" id="IPR020841">
    <property type="entry name" value="PKS_Beta-ketoAc_synthase_dom"/>
</dbReference>
<dbReference type="PANTHER" id="PTHR43775">
    <property type="entry name" value="FATTY ACID SYNTHASE"/>
    <property type="match status" value="1"/>
</dbReference>
<dbReference type="OrthoDB" id="329835at2759"/>
<dbReference type="PROSITE" id="PS52004">
    <property type="entry name" value="KS3_2"/>
    <property type="match status" value="1"/>
</dbReference>
<feature type="non-terminal residue" evidence="4">
    <location>
        <position position="1"/>
    </location>
</feature>
<keyword evidence="5" id="KW-1185">Reference proteome</keyword>
<dbReference type="SMART" id="SM00825">
    <property type="entry name" value="PKS_KS"/>
    <property type="match status" value="1"/>
</dbReference>
<keyword evidence="2" id="KW-0597">Phosphoprotein</keyword>
<dbReference type="AlphaFoldDB" id="A0A0C9V021"/>
<organism evidence="4 5">
    <name type="scientific">Sphaerobolus stellatus (strain SS14)</name>
    <dbReference type="NCBI Taxonomy" id="990650"/>
    <lineage>
        <taxon>Eukaryota</taxon>
        <taxon>Fungi</taxon>
        <taxon>Dikarya</taxon>
        <taxon>Basidiomycota</taxon>
        <taxon>Agaricomycotina</taxon>
        <taxon>Agaricomycetes</taxon>
        <taxon>Phallomycetidae</taxon>
        <taxon>Geastrales</taxon>
        <taxon>Sphaerobolaceae</taxon>
        <taxon>Sphaerobolus</taxon>
    </lineage>
</organism>
<feature type="domain" description="Ketosynthase family 3 (KS3)" evidence="3">
    <location>
        <begin position="1"/>
        <end position="187"/>
    </location>
</feature>
<keyword evidence="1" id="KW-0596">Phosphopantetheine</keyword>
<dbReference type="InterPro" id="IPR016039">
    <property type="entry name" value="Thiolase-like"/>
</dbReference>
<evidence type="ECO:0000313" key="4">
    <source>
        <dbReference type="EMBL" id="KIJ30976.1"/>
    </source>
</evidence>
<proteinExistence type="predicted"/>
<accession>A0A0C9V021</accession>
<dbReference type="PANTHER" id="PTHR43775:SF37">
    <property type="entry name" value="SI:DKEY-61P9.11"/>
    <property type="match status" value="1"/>
</dbReference>
<dbReference type="EMBL" id="KN837250">
    <property type="protein sequence ID" value="KIJ30976.1"/>
    <property type="molecule type" value="Genomic_DNA"/>
</dbReference>
<dbReference type="InterPro" id="IPR014030">
    <property type="entry name" value="Ketoacyl_synth_N"/>
</dbReference>
<gene>
    <name evidence="4" type="ORF">M422DRAFT_134899</name>
</gene>
<dbReference type="SUPFAM" id="SSF53901">
    <property type="entry name" value="Thiolase-like"/>
    <property type="match status" value="1"/>
</dbReference>
<dbReference type="Proteomes" id="UP000054279">
    <property type="component" value="Unassembled WGS sequence"/>
</dbReference>
<evidence type="ECO:0000313" key="5">
    <source>
        <dbReference type="Proteomes" id="UP000054279"/>
    </source>
</evidence>